<comment type="caution">
    <text evidence="2">The sequence shown here is derived from an EMBL/GenBank/DDBJ whole genome shotgun (WGS) entry which is preliminary data.</text>
</comment>
<evidence type="ECO:0000313" key="3">
    <source>
        <dbReference type="Proteomes" id="UP000093000"/>
    </source>
</evidence>
<evidence type="ECO:0000256" key="1">
    <source>
        <dbReference type="SAM" id="MobiDB-lite"/>
    </source>
</evidence>
<gene>
    <name evidence="2" type="ORF">A0J61_04434</name>
</gene>
<proteinExistence type="predicted"/>
<protein>
    <submittedName>
        <fullName evidence="2">Uncharacterized protein</fullName>
    </submittedName>
</protein>
<sequence length="97" mass="10768">MDKEVEEMCSAVTQSQATDSAGISTQDVNSLVTSAIHNLEHTLNTCDDKNCKITVVKQIEEWYKEPEHSNSQPVIKPSSQVKRTAMLSITYVKLALT</sequence>
<dbReference type="Proteomes" id="UP000093000">
    <property type="component" value="Unassembled WGS sequence"/>
</dbReference>
<dbReference type="AlphaFoldDB" id="A0A1C7NEI9"/>
<dbReference type="InParanoid" id="A0A1C7NEI9"/>
<name>A0A1C7NEI9_9FUNG</name>
<organism evidence="2 3">
    <name type="scientific">Choanephora cucurbitarum</name>
    <dbReference type="NCBI Taxonomy" id="101091"/>
    <lineage>
        <taxon>Eukaryota</taxon>
        <taxon>Fungi</taxon>
        <taxon>Fungi incertae sedis</taxon>
        <taxon>Mucoromycota</taxon>
        <taxon>Mucoromycotina</taxon>
        <taxon>Mucoromycetes</taxon>
        <taxon>Mucorales</taxon>
        <taxon>Mucorineae</taxon>
        <taxon>Choanephoraceae</taxon>
        <taxon>Choanephoroideae</taxon>
        <taxon>Choanephora</taxon>
    </lineage>
</organism>
<reference evidence="2 3" key="1">
    <citation type="submission" date="2016-03" db="EMBL/GenBank/DDBJ databases">
        <title>Choanephora cucurbitarum.</title>
        <authorList>
            <person name="Min B."/>
            <person name="Park H."/>
            <person name="Park J.-H."/>
            <person name="Shin H.-D."/>
            <person name="Choi I.-G."/>
        </authorList>
    </citation>
    <scope>NUCLEOTIDE SEQUENCE [LARGE SCALE GENOMIC DNA]</scope>
    <source>
        <strain evidence="2 3">KUS-F28377</strain>
    </source>
</reference>
<keyword evidence="3" id="KW-1185">Reference proteome</keyword>
<feature type="region of interest" description="Disordered" evidence="1">
    <location>
        <begin position="1"/>
        <end position="21"/>
    </location>
</feature>
<evidence type="ECO:0000313" key="2">
    <source>
        <dbReference type="EMBL" id="OBZ87511.1"/>
    </source>
</evidence>
<feature type="compositionally biased region" description="Polar residues" evidence="1">
    <location>
        <begin position="11"/>
        <end position="21"/>
    </location>
</feature>
<dbReference type="EMBL" id="LUGH01000217">
    <property type="protein sequence ID" value="OBZ87511.1"/>
    <property type="molecule type" value="Genomic_DNA"/>
</dbReference>
<accession>A0A1C7NEI9</accession>